<sequence>MINLWGLELPMRLLSLLAALLLALPALAFTPPPWTRSANIYEVNVRQFSRDSSFNAVTAEIPRLQKMGVKILWIMPIQPIGVKERKGELGSYYAVRDYKGINPEFGTLDDFKRLVATAHAHDMKVVLDWVANHTAWDSAWVTQHPDWYQKNAQGQISGYVYDNGTSLEHWDDVVGLDYRNKTLWPAMIDAMRYWVDVAGIDGFRADVAGRVPVPFWVAARTALDARKPLFWLAEGDAPDLAQAFDMVYDWDFAHLMQKVAKGKASAADLAAYVEHPRLQYAPDTYRMRFTSNHDFNSWAGSDPELYGAGFKAFAVLAATLPDMPLIYGGQEASLNKRLEFFKRDPIDWHGASLADFYAGLLRLKTDNKALWNGTAGGKLVMLATGNTDVIAYDRVRDGNRIRVIANLSGKPAAFSIEAKPRTLAAWDYAIAVD</sequence>
<dbReference type="EMBL" id="SIHO01000001">
    <property type="protein sequence ID" value="TFU06308.1"/>
    <property type="molecule type" value="Genomic_DNA"/>
</dbReference>
<protein>
    <submittedName>
        <fullName evidence="2">Alpha-amylase</fullName>
    </submittedName>
</protein>
<dbReference type="SUPFAM" id="SSF51011">
    <property type="entry name" value="Glycosyl hydrolase domain"/>
    <property type="match status" value="1"/>
</dbReference>
<dbReference type="Pfam" id="PF00128">
    <property type="entry name" value="Alpha-amylase"/>
    <property type="match status" value="1"/>
</dbReference>
<gene>
    <name evidence="2" type="ORF">EUV02_04745</name>
</gene>
<dbReference type="GO" id="GO:0005975">
    <property type="term" value="P:carbohydrate metabolic process"/>
    <property type="evidence" value="ECO:0007669"/>
    <property type="project" value="InterPro"/>
</dbReference>
<evidence type="ECO:0000313" key="3">
    <source>
        <dbReference type="Proteomes" id="UP000297737"/>
    </source>
</evidence>
<organism evidence="2 3">
    <name type="scientific">Glacieibacterium arshaanense</name>
    <dbReference type="NCBI Taxonomy" id="2511025"/>
    <lineage>
        <taxon>Bacteria</taxon>
        <taxon>Pseudomonadati</taxon>
        <taxon>Pseudomonadota</taxon>
        <taxon>Alphaproteobacteria</taxon>
        <taxon>Sphingomonadales</taxon>
        <taxon>Sphingosinicellaceae</taxon>
        <taxon>Glacieibacterium</taxon>
    </lineage>
</organism>
<dbReference type="PANTHER" id="PTHR47786:SF2">
    <property type="entry name" value="GLYCOSYL HYDROLASE FAMILY 13 CATALYTIC DOMAIN-CONTAINING PROTEIN"/>
    <property type="match status" value="1"/>
</dbReference>
<evidence type="ECO:0000313" key="2">
    <source>
        <dbReference type="EMBL" id="TFU06308.1"/>
    </source>
</evidence>
<evidence type="ECO:0000259" key="1">
    <source>
        <dbReference type="SMART" id="SM00642"/>
    </source>
</evidence>
<dbReference type="SMART" id="SM00642">
    <property type="entry name" value="Aamy"/>
    <property type="match status" value="1"/>
</dbReference>
<dbReference type="CDD" id="cd11313">
    <property type="entry name" value="AmyAc_arch_bac_AmyA"/>
    <property type="match status" value="1"/>
</dbReference>
<dbReference type="Gene3D" id="3.20.20.80">
    <property type="entry name" value="Glycosidases"/>
    <property type="match status" value="1"/>
</dbReference>
<dbReference type="Proteomes" id="UP000297737">
    <property type="component" value="Unassembled WGS sequence"/>
</dbReference>
<dbReference type="InterPro" id="IPR017853">
    <property type="entry name" value="GH"/>
</dbReference>
<keyword evidence="3" id="KW-1185">Reference proteome</keyword>
<dbReference type="SUPFAM" id="SSF51445">
    <property type="entry name" value="(Trans)glycosidases"/>
    <property type="match status" value="1"/>
</dbReference>
<proteinExistence type="predicted"/>
<comment type="caution">
    <text evidence="2">The sequence shown here is derived from an EMBL/GenBank/DDBJ whole genome shotgun (WGS) entry which is preliminary data.</text>
</comment>
<dbReference type="AlphaFoldDB" id="A0A4Y9ETR9"/>
<feature type="domain" description="Glycosyl hydrolase family 13 catalytic" evidence="1">
    <location>
        <begin position="42"/>
        <end position="364"/>
    </location>
</feature>
<name>A0A4Y9ETR9_9SPHN</name>
<dbReference type="OrthoDB" id="9805159at2"/>
<dbReference type="PANTHER" id="PTHR47786">
    <property type="entry name" value="ALPHA-1,4-GLUCAN:MALTOSE-1-PHOSPHATE MALTOSYLTRANSFERASE"/>
    <property type="match status" value="1"/>
</dbReference>
<dbReference type="InterPro" id="IPR006047">
    <property type="entry name" value="GH13_cat_dom"/>
</dbReference>
<accession>A0A4Y9ETR9</accession>
<reference evidence="2 3" key="1">
    <citation type="submission" date="2019-02" db="EMBL/GenBank/DDBJ databases">
        <title>Polymorphobacter sp. isolated from the lake at the Tibet of China.</title>
        <authorList>
            <person name="Li A."/>
        </authorList>
    </citation>
    <scope>NUCLEOTIDE SEQUENCE [LARGE SCALE GENOMIC DNA]</scope>
    <source>
        <strain evidence="2 3">DJ1R-1</strain>
    </source>
</reference>